<protein>
    <recommendedName>
        <fullName evidence="2">Secreted protein</fullName>
    </recommendedName>
</protein>
<proteinExistence type="predicted"/>
<accession>A0AAU1U3K5</accession>
<dbReference type="EMBL" id="CP108195">
    <property type="protein sequence ID" value="WTS12460.1"/>
    <property type="molecule type" value="Genomic_DNA"/>
</dbReference>
<evidence type="ECO:0000313" key="1">
    <source>
        <dbReference type="EMBL" id="WTS12460.1"/>
    </source>
</evidence>
<dbReference type="AlphaFoldDB" id="A0AAU1U3K5"/>
<evidence type="ECO:0008006" key="2">
    <source>
        <dbReference type="Google" id="ProtNLM"/>
    </source>
</evidence>
<name>A0AAU1U3K5_9ACTN</name>
<gene>
    <name evidence="1" type="ORF">OHU69_16320</name>
</gene>
<sequence>MVTIATTLLIAAVVTTALVAGLTRRDEPSGSRGPHTRQDARTGVDLLARVTDYTARFGPGTGYRPPTRAERRTAASGLKLLLDGRPEQAEERLSSIDLSLAPVTDSATGRRYAEITDRTDVGPAPRGWGRVYVETGSPARWSVQIPHPVADRNTERLGVGVLRGGHGGVLVIAGAHRKAGRGDAADVAHRRDTVFDAFCDELAERRMPGLQLHGFADDSAPGRDVIASTGRGREGHADGRLLADALRARDFDVCRAWVRSCPLEGHTNVQGGKAAAEHVPFLHVEFASALRTDDRRTARAVDAVGRLTAVWEKGRTT</sequence>
<reference evidence="1" key="1">
    <citation type="submission" date="2022-10" db="EMBL/GenBank/DDBJ databases">
        <title>The complete genomes of actinobacterial strains from the NBC collection.</title>
        <authorList>
            <person name="Joergensen T.S."/>
            <person name="Alvarez Arevalo M."/>
            <person name="Sterndorff E.B."/>
            <person name="Faurdal D."/>
            <person name="Vuksanovic O."/>
            <person name="Mourched A.-S."/>
            <person name="Charusanti P."/>
            <person name="Shaw S."/>
            <person name="Blin K."/>
            <person name="Weber T."/>
        </authorList>
    </citation>
    <scope>NUCLEOTIDE SEQUENCE</scope>
    <source>
        <strain evidence="1">NBC_00119</strain>
    </source>
</reference>
<organism evidence="1">
    <name type="scientific">Streptomyces sp. NBC_00119</name>
    <dbReference type="NCBI Taxonomy" id="2975659"/>
    <lineage>
        <taxon>Bacteria</taxon>
        <taxon>Bacillati</taxon>
        <taxon>Actinomycetota</taxon>
        <taxon>Actinomycetes</taxon>
        <taxon>Kitasatosporales</taxon>
        <taxon>Streptomycetaceae</taxon>
        <taxon>Streptomyces</taxon>
    </lineage>
</organism>